<evidence type="ECO:0000256" key="1">
    <source>
        <dbReference type="SAM" id="Phobius"/>
    </source>
</evidence>
<reference evidence="2 3" key="1">
    <citation type="submission" date="2019-02" db="EMBL/GenBank/DDBJ databases">
        <title>Genomic Encyclopedia of Archaeal and Bacterial Type Strains, Phase II (KMG-II): from individual species to whole genera.</title>
        <authorList>
            <person name="Goeker M."/>
        </authorList>
    </citation>
    <scope>NUCLEOTIDE SEQUENCE [LARGE SCALE GENOMIC DNA]</scope>
    <source>
        <strain evidence="2 3">DSM 18101</strain>
    </source>
</reference>
<keyword evidence="3" id="KW-1185">Reference proteome</keyword>
<dbReference type="OrthoDB" id="1496099at2"/>
<feature type="transmembrane region" description="Helical" evidence="1">
    <location>
        <begin position="30"/>
        <end position="50"/>
    </location>
</feature>
<proteinExistence type="predicted"/>
<dbReference type="Proteomes" id="UP000292958">
    <property type="component" value="Unassembled WGS sequence"/>
</dbReference>
<keyword evidence="1" id="KW-0472">Membrane</keyword>
<gene>
    <name evidence="2" type="ORF">BDD14_6447</name>
</gene>
<comment type="caution">
    <text evidence="2">The sequence shown here is derived from an EMBL/GenBank/DDBJ whole genome shotgun (WGS) entry which is preliminary data.</text>
</comment>
<sequence length="106" mass="10931">MQVANAPPANATAHAPPPSGGFLSHYEGELSLIIIALGVVVILALSLVLWKKETSADDAIRAYALVLIIIGTIVLICAGYSNDQIAPAMGLFGTVAGYLLGRKGSQ</sequence>
<protein>
    <submittedName>
        <fullName evidence="2">Uncharacterized protein</fullName>
    </submittedName>
</protein>
<evidence type="ECO:0000313" key="3">
    <source>
        <dbReference type="Proteomes" id="UP000292958"/>
    </source>
</evidence>
<keyword evidence="1" id="KW-0812">Transmembrane</keyword>
<feature type="transmembrane region" description="Helical" evidence="1">
    <location>
        <begin position="85"/>
        <end position="101"/>
    </location>
</feature>
<keyword evidence="1" id="KW-1133">Transmembrane helix</keyword>
<evidence type="ECO:0000313" key="2">
    <source>
        <dbReference type="EMBL" id="RZU29814.1"/>
    </source>
</evidence>
<name>A0A4Q7Y0L3_9BACT</name>
<feature type="transmembrane region" description="Helical" evidence="1">
    <location>
        <begin position="62"/>
        <end position="79"/>
    </location>
</feature>
<dbReference type="EMBL" id="SHKW01000007">
    <property type="protein sequence ID" value="RZU29814.1"/>
    <property type="molecule type" value="Genomic_DNA"/>
</dbReference>
<organism evidence="2 3">
    <name type="scientific">Edaphobacter modestus</name>
    <dbReference type="NCBI Taxonomy" id="388466"/>
    <lineage>
        <taxon>Bacteria</taxon>
        <taxon>Pseudomonadati</taxon>
        <taxon>Acidobacteriota</taxon>
        <taxon>Terriglobia</taxon>
        <taxon>Terriglobales</taxon>
        <taxon>Acidobacteriaceae</taxon>
        <taxon>Edaphobacter</taxon>
    </lineage>
</organism>
<dbReference type="RefSeq" id="WP_130425178.1">
    <property type="nucleotide sequence ID" value="NZ_SHKW01000007.1"/>
</dbReference>
<dbReference type="AlphaFoldDB" id="A0A4Q7Y0L3"/>
<accession>A0A4Q7Y0L3</accession>